<proteinExistence type="predicted"/>
<protein>
    <submittedName>
        <fullName evidence="1">Uncharacterized protein</fullName>
    </submittedName>
</protein>
<dbReference type="EMBL" id="JBEGDG010000010">
    <property type="protein sequence ID" value="MEQ6355944.1"/>
    <property type="molecule type" value="Genomic_DNA"/>
</dbReference>
<keyword evidence="2" id="KW-1185">Reference proteome</keyword>
<evidence type="ECO:0000313" key="1">
    <source>
        <dbReference type="EMBL" id="MEQ6355944.1"/>
    </source>
</evidence>
<evidence type="ECO:0000313" key="2">
    <source>
        <dbReference type="Proteomes" id="UP001478862"/>
    </source>
</evidence>
<accession>A0ABV1MVN6</accession>
<reference evidence="1 2" key="1">
    <citation type="submission" date="2024-06" db="EMBL/GenBank/DDBJ databases">
        <title>Lysinibacillus zambalefons sp. nov., a Novel Firmicute Isolated from the Poon Bato Zambales Hyperalkaline Spring.</title>
        <authorList>
            <person name="Aja J.A."/>
            <person name="Lazaro J.E.H."/>
            <person name="Llorin L.D."/>
            <person name="Lim K.R."/>
            <person name="Teodosio J."/>
            <person name="Dalisay D.S."/>
        </authorList>
    </citation>
    <scope>NUCLEOTIDE SEQUENCE [LARGE SCALE GENOMIC DNA]</scope>
    <source>
        <strain evidence="1 2">M3</strain>
    </source>
</reference>
<name>A0ABV1MVN6_9BACI</name>
<dbReference type="Proteomes" id="UP001478862">
    <property type="component" value="Unassembled WGS sequence"/>
</dbReference>
<dbReference type="RefSeq" id="WP_349660455.1">
    <property type="nucleotide sequence ID" value="NZ_JBEGDG010000010.1"/>
</dbReference>
<sequence length="58" mass="6658">MSERQIIEKIGILFNRMQGKNLDFIHWDINPDKGVVVANDNDGNTFKITIEPQTEVTI</sequence>
<comment type="caution">
    <text evidence="1">The sequence shown here is derived from an EMBL/GenBank/DDBJ whole genome shotgun (WGS) entry which is preliminary data.</text>
</comment>
<gene>
    <name evidence="1" type="ORF">ABNX05_15040</name>
</gene>
<organism evidence="1 2">
    <name type="scientific">Lysinibacillus zambalensis</name>
    <dbReference type="NCBI Taxonomy" id="3160866"/>
    <lineage>
        <taxon>Bacteria</taxon>
        <taxon>Bacillati</taxon>
        <taxon>Bacillota</taxon>
        <taxon>Bacilli</taxon>
        <taxon>Bacillales</taxon>
        <taxon>Bacillaceae</taxon>
        <taxon>Lysinibacillus</taxon>
    </lineage>
</organism>